<keyword evidence="9" id="KW-0234">DNA repair</keyword>
<dbReference type="NCBIfam" id="TIGR03914">
    <property type="entry name" value="UDG_fam_dom"/>
    <property type="match status" value="1"/>
</dbReference>
<evidence type="ECO:0000256" key="1">
    <source>
        <dbReference type="ARBA" id="ARBA00006521"/>
    </source>
</evidence>
<dbReference type="InterPro" id="IPR051536">
    <property type="entry name" value="UDG_Type-4/5"/>
</dbReference>
<dbReference type="Pfam" id="PF03167">
    <property type="entry name" value="UDG"/>
    <property type="match status" value="1"/>
</dbReference>
<gene>
    <name evidence="12" type="ORF">ACFQ4H_27560</name>
</gene>
<keyword evidence="8" id="KW-0411">Iron-sulfur</keyword>
<name>A0ABW3YQ99_9ACTN</name>
<dbReference type="Proteomes" id="UP001597260">
    <property type="component" value="Unassembled WGS sequence"/>
</dbReference>
<evidence type="ECO:0000313" key="13">
    <source>
        <dbReference type="Proteomes" id="UP001597260"/>
    </source>
</evidence>
<dbReference type="InterPro" id="IPR005122">
    <property type="entry name" value="Uracil-DNA_glycosylase-like"/>
</dbReference>
<feature type="region of interest" description="Disordered" evidence="10">
    <location>
        <begin position="180"/>
        <end position="200"/>
    </location>
</feature>
<dbReference type="InterPro" id="IPR005273">
    <property type="entry name" value="Ura-DNA_glyco_family4"/>
</dbReference>
<evidence type="ECO:0000256" key="8">
    <source>
        <dbReference type="ARBA" id="ARBA00023014"/>
    </source>
</evidence>
<evidence type="ECO:0000256" key="2">
    <source>
        <dbReference type="ARBA" id="ARBA00019403"/>
    </source>
</evidence>
<dbReference type="EMBL" id="JBHTMP010000059">
    <property type="protein sequence ID" value="MFD1324848.1"/>
    <property type="molecule type" value="Genomic_DNA"/>
</dbReference>
<dbReference type="Gene3D" id="3.40.470.10">
    <property type="entry name" value="Uracil-DNA glycosylase-like domain"/>
    <property type="match status" value="1"/>
</dbReference>
<keyword evidence="5" id="KW-0227">DNA damage</keyword>
<evidence type="ECO:0000256" key="5">
    <source>
        <dbReference type="ARBA" id="ARBA00022763"/>
    </source>
</evidence>
<proteinExistence type="inferred from homology"/>
<dbReference type="SMART" id="SM00986">
    <property type="entry name" value="UDG"/>
    <property type="match status" value="1"/>
</dbReference>
<comment type="caution">
    <text evidence="12">The sequence shown here is derived from an EMBL/GenBank/DDBJ whole genome shotgun (WGS) entry which is preliminary data.</text>
</comment>
<evidence type="ECO:0000259" key="11">
    <source>
        <dbReference type="SMART" id="SM00986"/>
    </source>
</evidence>
<protein>
    <recommendedName>
        <fullName evidence="2">Type-4 uracil-DNA glycosylase</fullName>
    </recommendedName>
</protein>
<dbReference type="SMART" id="SM00987">
    <property type="entry name" value="UreE_C"/>
    <property type="match status" value="1"/>
</dbReference>
<evidence type="ECO:0000256" key="4">
    <source>
        <dbReference type="ARBA" id="ARBA00022723"/>
    </source>
</evidence>
<evidence type="ECO:0000256" key="10">
    <source>
        <dbReference type="SAM" id="MobiDB-lite"/>
    </source>
</evidence>
<dbReference type="InterPro" id="IPR036895">
    <property type="entry name" value="Uracil-DNA_glycosylase-like_sf"/>
</dbReference>
<evidence type="ECO:0000256" key="9">
    <source>
        <dbReference type="ARBA" id="ARBA00023204"/>
    </source>
</evidence>
<organism evidence="12 13">
    <name type="scientific">Micromonospora sonneratiae</name>
    <dbReference type="NCBI Taxonomy" id="1184706"/>
    <lineage>
        <taxon>Bacteria</taxon>
        <taxon>Bacillati</taxon>
        <taxon>Actinomycetota</taxon>
        <taxon>Actinomycetes</taxon>
        <taxon>Micromonosporales</taxon>
        <taxon>Micromonosporaceae</taxon>
        <taxon>Micromonospora</taxon>
    </lineage>
</organism>
<dbReference type="CDD" id="cd10030">
    <property type="entry name" value="UDG-F4_TTUDGA_SPO1dp_like"/>
    <property type="match status" value="1"/>
</dbReference>
<accession>A0ABW3YQ99</accession>
<reference evidence="13" key="1">
    <citation type="journal article" date="2019" name="Int. J. Syst. Evol. Microbiol.">
        <title>The Global Catalogue of Microorganisms (GCM) 10K type strain sequencing project: providing services to taxonomists for standard genome sequencing and annotation.</title>
        <authorList>
            <consortium name="The Broad Institute Genomics Platform"/>
            <consortium name="The Broad Institute Genome Sequencing Center for Infectious Disease"/>
            <person name="Wu L."/>
            <person name="Ma J."/>
        </authorList>
    </citation>
    <scope>NUCLEOTIDE SEQUENCE [LARGE SCALE GENOMIC DNA]</scope>
    <source>
        <strain evidence="13">JCM 31037</strain>
    </source>
</reference>
<keyword evidence="3" id="KW-0004">4Fe-4S</keyword>
<keyword evidence="6" id="KW-0378">Hydrolase</keyword>
<sequence>MSAVAGKKVAMAETTTAPGAQQFIPPDADNLDQLRAAATGCRGCDLYADATQTVFGRGDAHARVVFVGEQPGDMEDQNGLPFVGPAGHLLRRAVDEAGLDPRQLYITNAVKHFRHQLRGKRRIHQTPDQVHIVACRPWLVAEFAQLQPEVVVVLGATAAKALLGPSFRVTRSRGVLMPWPDSAQRPQDFTRVPTDSTGRLGSVPPAQLVATIHPSAVLRADNREVAYAGLVDDLRVVAGALAG</sequence>
<keyword evidence="7" id="KW-0408">Iron</keyword>
<dbReference type="RefSeq" id="WP_377576147.1">
    <property type="nucleotide sequence ID" value="NZ_JBHTMP010000059.1"/>
</dbReference>
<comment type="similarity">
    <text evidence="1">Belongs to the uracil-DNA glycosylase (UDG) superfamily. Type 4 (UDGa) family.</text>
</comment>
<dbReference type="PANTHER" id="PTHR33693">
    <property type="entry name" value="TYPE-5 URACIL-DNA GLYCOSYLASE"/>
    <property type="match status" value="1"/>
</dbReference>
<evidence type="ECO:0000256" key="6">
    <source>
        <dbReference type="ARBA" id="ARBA00022801"/>
    </source>
</evidence>
<dbReference type="PANTHER" id="PTHR33693:SF9">
    <property type="entry name" value="TYPE-4 URACIL-DNA GLYCOSYLASE"/>
    <property type="match status" value="1"/>
</dbReference>
<keyword evidence="13" id="KW-1185">Reference proteome</keyword>
<evidence type="ECO:0000313" key="12">
    <source>
        <dbReference type="EMBL" id="MFD1324848.1"/>
    </source>
</evidence>
<dbReference type="SUPFAM" id="SSF52141">
    <property type="entry name" value="Uracil-DNA glycosylase-like"/>
    <property type="match status" value="1"/>
</dbReference>
<feature type="domain" description="Uracil-DNA glycosylase-like" evidence="11">
    <location>
        <begin position="55"/>
        <end position="235"/>
    </location>
</feature>
<evidence type="ECO:0000256" key="3">
    <source>
        <dbReference type="ARBA" id="ARBA00022485"/>
    </source>
</evidence>
<evidence type="ECO:0000256" key="7">
    <source>
        <dbReference type="ARBA" id="ARBA00023004"/>
    </source>
</evidence>
<keyword evidence="4" id="KW-0479">Metal-binding</keyword>